<dbReference type="InterPro" id="IPR009097">
    <property type="entry name" value="Cyclic_Pdiesterase"/>
</dbReference>
<name>B8HUV8_CYAP4</name>
<dbReference type="KEGG" id="cyn:Cyan7425_0616"/>
<dbReference type="PANTHER" id="PTHR40037">
    <property type="entry name" value="PHOSPHOESTERASE YJCG-RELATED"/>
    <property type="match status" value="1"/>
</dbReference>
<proteinExistence type="predicted"/>
<dbReference type="eggNOG" id="COG1514">
    <property type="taxonomic scope" value="Bacteria"/>
</dbReference>
<protein>
    <submittedName>
        <fullName evidence="1">Phosphoesterase HXTX</fullName>
    </submittedName>
</protein>
<dbReference type="Gene3D" id="3.90.1140.10">
    <property type="entry name" value="Cyclic phosphodiesterase"/>
    <property type="match status" value="1"/>
</dbReference>
<sequence length="182" mass="20704">MALLPPEAVQSDVTRIKQHFKERYHSRKALNSPPHITLQPPFQQAESEAVRLKSVLQTFAQRHAPLTVQLDGFAAFPPRVIYIHVVRSQSLLQLQQNLMAELEAQLAIVDPISKQRPFHPHLTVAFRDLTPANFKAGWAEFCQQSFQATFTVAALTLLIHLQGRWQIHAQFELTGNEQAAWI</sequence>
<dbReference type="AlphaFoldDB" id="B8HUV8"/>
<gene>
    <name evidence="1" type="ordered locus">Cyan7425_0616</name>
</gene>
<organism evidence="1">
    <name type="scientific">Cyanothece sp. (strain PCC 7425 / ATCC 29141)</name>
    <dbReference type="NCBI Taxonomy" id="395961"/>
    <lineage>
        <taxon>Bacteria</taxon>
        <taxon>Bacillati</taxon>
        <taxon>Cyanobacteriota</taxon>
        <taxon>Cyanophyceae</taxon>
        <taxon>Gomontiellales</taxon>
        <taxon>Cyanothecaceae</taxon>
        <taxon>Cyanothece</taxon>
    </lineage>
</organism>
<dbReference type="PANTHER" id="PTHR40037:SF1">
    <property type="entry name" value="PHOSPHOESTERASE SAOUHSC_00951-RELATED"/>
    <property type="match status" value="1"/>
</dbReference>
<reference evidence="1" key="1">
    <citation type="submission" date="2009-01" db="EMBL/GenBank/DDBJ databases">
        <title>Complete sequence of chromosome Cyanothece sp. PCC 7425.</title>
        <authorList>
            <consortium name="US DOE Joint Genome Institute"/>
            <person name="Lucas S."/>
            <person name="Copeland A."/>
            <person name="Lapidus A."/>
            <person name="Glavina del Rio T."/>
            <person name="Dalin E."/>
            <person name="Tice H."/>
            <person name="Bruce D."/>
            <person name="Goodwin L."/>
            <person name="Pitluck S."/>
            <person name="Sims D."/>
            <person name="Meineke L."/>
            <person name="Brettin T."/>
            <person name="Detter J.C."/>
            <person name="Han C."/>
            <person name="Larimer F."/>
            <person name="Land M."/>
            <person name="Hauser L."/>
            <person name="Kyrpides N."/>
            <person name="Ovchinnikova G."/>
            <person name="Liberton M."/>
            <person name="Stoeckel J."/>
            <person name="Banerjee A."/>
            <person name="Singh A."/>
            <person name="Page L."/>
            <person name="Sato H."/>
            <person name="Zhao L."/>
            <person name="Sherman L."/>
            <person name="Pakrasi H."/>
            <person name="Richardson P."/>
        </authorList>
    </citation>
    <scope>NUCLEOTIDE SEQUENCE</scope>
    <source>
        <strain evidence="1">PCC 7425</strain>
    </source>
</reference>
<dbReference type="Pfam" id="PF13563">
    <property type="entry name" value="2_5_RNA_ligase2"/>
    <property type="match status" value="1"/>
</dbReference>
<dbReference type="EMBL" id="CP001344">
    <property type="protein sequence ID" value="ACL43005.1"/>
    <property type="molecule type" value="Genomic_DNA"/>
</dbReference>
<accession>B8HUV8</accession>
<dbReference type="HOGENOM" id="CLU_100506_0_0_3"/>
<evidence type="ECO:0000313" key="1">
    <source>
        <dbReference type="EMBL" id="ACL43005.1"/>
    </source>
</evidence>
<dbReference type="InterPro" id="IPR050580">
    <property type="entry name" value="2H_phosphoesterase_YjcG-like"/>
</dbReference>
<dbReference type="SUPFAM" id="SSF55144">
    <property type="entry name" value="LigT-like"/>
    <property type="match status" value="1"/>
</dbReference>
<dbReference type="STRING" id="395961.Cyan7425_0616"/>